<evidence type="ECO:0000313" key="2">
    <source>
        <dbReference type="Proteomes" id="UP000242381"/>
    </source>
</evidence>
<reference evidence="1 2" key="1">
    <citation type="journal article" date="2016" name="Proc. Natl. Acad. Sci. U.S.A.">
        <title>Lipid metabolic changes in an early divergent fungus govern the establishment of a mutualistic symbiosis with endobacteria.</title>
        <authorList>
            <person name="Lastovetsky O.A."/>
            <person name="Gaspar M.L."/>
            <person name="Mondo S.J."/>
            <person name="LaButti K.M."/>
            <person name="Sandor L."/>
            <person name="Grigoriev I.V."/>
            <person name="Henry S.A."/>
            <person name="Pawlowska T.E."/>
        </authorList>
    </citation>
    <scope>NUCLEOTIDE SEQUENCE [LARGE SCALE GENOMIC DNA]</scope>
    <source>
        <strain evidence="1 2">ATCC 11559</strain>
    </source>
</reference>
<dbReference type="AlphaFoldDB" id="A0A1X0RT18"/>
<protein>
    <submittedName>
        <fullName evidence="1">Uncharacterized protein</fullName>
    </submittedName>
</protein>
<gene>
    <name evidence="1" type="ORF">BCV71DRAFT_37382</name>
</gene>
<dbReference type="Proteomes" id="UP000242381">
    <property type="component" value="Unassembled WGS sequence"/>
</dbReference>
<organism evidence="1 2">
    <name type="scientific">Rhizopus microsporus</name>
    <dbReference type="NCBI Taxonomy" id="58291"/>
    <lineage>
        <taxon>Eukaryota</taxon>
        <taxon>Fungi</taxon>
        <taxon>Fungi incertae sedis</taxon>
        <taxon>Mucoromycota</taxon>
        <taxon>Mucoromycotina</taxon>
        <taxon>Mucoromycetes</taxon>
        <taxon>Mucorales</taxon>
        <taxon>Mucorineae</taxon>
        <taxon>Rhizopodaceae</taxon>
        <taxon>Rhizopus</taxon>
    </lineage>
</organism>
<accession>A0A1X0RT18</accession>
<evidence type="ECO:0000313" key="1">
    <source>
        <dbReference type="EMBL" id="ORE15150.1"/>
    </source>
</evidence>
<proteinExistence type="predicted"/>
<dbReference type="EMBL" id="KV921436">
    <property type="protein sequence ID" value="ORE15150.1"/>
    <property type="molecule type" value="Genomic_DNA"/>
</dbReference>
<sequence length="119" mass="13414">MRRAEADRLIQEMRGVLDENEVLGDLFGGFFFVSWTYGVKVRFGTNGTYQDALGDFGFEWDQVNPLNLFLEVDVSFSAPVSRLTGLWHTCGASFFDNVLDQVLEADVPHYGAQNRANRA</sequence>
<name>A0A1X0RT18_RHIZD</name>